<organism evidence="4 5">
    <name type="scientific">Onchocerca volvulus</name>
    <dbReference type="NCBI Taxonomy" id="6282"/>
    <lineage>
        <taxon>Eukaryota</taxon>
        <taxon>Metazoa</taxon>
        <taxon>Ecdysozoa</taxon>
        <taxon>Nematoda</taxon>
        <taxon>Chromadorea</taxon>
        <taxon>Rhabditida</taxon>
        <taxon>Spirurina</taxon>
        <taxon>Spiruromorpha</taxon>
        <taxon>Filarioidea</taxon>
        <taxon>Onchocercidae</taxon>
        <taxon>Onchocerca</taxon>
    </lineage>
</organism>
<evidence type="ECO:0000313" key="4">
    <source>
        <dbReference type="EnsemblMetazoa" id="OVOC358.1"/>
    </source>
</evidence>
<reference evidence="4" key="2">
    <citation type="submission" date="2022-06" db="UniProtKB">
        <authorList>
            <consortium name="EnsemblMetazoa"/>
        </authorList>
    </citation>
    <scope>IDENTIFICATION</scope>
</reference>
<keyword evidence="2" id="KW-0472">Membrane</keyword>
<feature type="domain" description="Letm1 RBD" evidence="3">
    <location>
        <begin position="180"/>
        <end position="357"/>
    </location>
</feature>
<evidence type="ECO:0000259" key="3">
    <source>
        <dbReference type="PROSITE" id="PS51758"/>
    </source>
</evidence>
<feature type="transmembrane region" description="Helical" evidence="2">
    <location>
        <begin position="155"/>
        <end position="178"/>
    </location>
</feature>
<dbReference type="GO" id="GO:0043022">
    <property type="term" value="F:ribosome binding"/>
    <property type="evidence" value="ECO:0007669"/>
    <property type="project" value="InterPro"/>
</dbReference>
<evidence type="ECO:0000256" key="1">
    <source>
        <dbReference type="PROSITE-ProRule" id="PRU01094"/>
    </source>
</evidence>
<dbReference type="Proteomes" id="UP000024404">
    <property type="component" value="Unassembled WGS sequence"/>
</dbReference>
<keyword evidence="2" id="KW-0812">Transmembrane</keyword>
<evidence type="ECO:0000256" key="2">
    <source>
        <dbReference type="SAM" id="Phobius"/>
    </source>
</evidence>
<evidence type="ECO:0000313" key="5">
    <source>
        <dbReference type="Proteomes" id="UP000024404"/>
    </source>
</evidence>
<dbReference type="AlphaFoldDB" id="A0A8R1XTW8"/>
<dbReference type="Pfam" id="PF07766">
    <property type="entry name" value="LETM1_RBD"/>
    <property type="match status" value="2"/>
</dbReference>
<reference evidence="5" key="1">
    <citation type="submission" date="2013-10" db="EMBL/GenBank/DDBJ databases">
        <title>Genome sequencing of Onchocerca volvulus.</title>
        <authorList>
            <person name="Cotton J."/>
            <person name="Tsai J."/>
            <person name="Stanley E."/>
            <person name="Tracey A."/>
            <person name="Holroyd N."/>
            <person name="Lustigman S."/>
            <person name="Berriman M."/>
        </authorList>
    </citation>
    <scope>NUCLEOTIDE SEQUENCE</scope>
</reference>
<keyword evidence="5" id="KW-1185">Reference proteome</keyword>
<dbReference type="InterPro" id="IPR033122">
    <property type="entry name" value="LETM1-like_RBD"/>
</dbReference>
<protein>
    <submittedName>
        <fullName evidence="4">Letm1 RBD domain-containing protein</fullName>
    </submittedName>
</protein>
<dbReference type="EMBL" id="CMVM020000020">
    <property type="status" value="NOT_ANNOTATED_CDS"/>
    <property type="molecule type" value="Genomic_DNA"/>
</dbReference>
<sequence>MLITRNIQSSFFGAKLVPLDLRLKNGEIPQLLVPKLQMIIDNLANSRASSTANNQPKGLMARYESFLSRRYPKVHAIHKMVTNGCKWCWSDIKTYYRLKKDLRTKTRQLSELKRSELEILLQCPSEITHILTLLVLLQIPVVGESLCTKEELLKLAVIVILIPLPFTIYIIALAVVFFPQLILTRHFWTNDQRKRFWSISLKRVARMHFDPLRKYLQNLDVNLQASLEELKKLELPEMDTYSLGHLYHLSRLHRVSLLTDGVRGFHNRAEMLRYLDHSLKSEDTAIDMMSEQQLCEQFYLRRLQYDGLSEEKMKCLLKNWIQHMTDPRLKTSLLLHVPVFETALKNAAENLKPIQKC</sequence>
<dbReference type="EnsemblMetazoa" id="OVOC358.1">
    <property type="protein sequence ID" value="OVOC358.1"/>
    <property type="gene ID" value="WBGene00237167"/>
</dbReference>
<keyword evidence="1" id="KW-0496">Mitochondrion</keyword>
<accession>A0A8R1XTW8</accession>
<dbReference type="PROSITE" id="PS51758">
    <property type="entry name" value="LETM1_RBD"/>
    <property type="match status" value="1"/>
</dbReference>
<proteinExistence type="predicted"/>
<name>A0A8R1XTW8_ONCVO</name>
<keyword evidence="2" id="KW-1133">Transmembrane helix</keyword>